<keyword evidence="2" id="KW-0131">Cell cycle</keyword>
<dbReference type="PANTHER" id="PTHR32432">
    <property type="entry name" value="CELL DIVISION PROTEIN FTSA-RELATED"/>
    <property type="match status" value="1"/>
</dbReference>
<reference evidence="3" key="1">
    <citation type="submission" date="2016-11" db="EMBL/GenBank/DDBJ databases">
        <authorList>
            <person name="Varghese N."/>
            <person name="Submissions S."/>
        </authorList>
    </citation>
    <scope>NUCLEOTIDE SEQUENCE [LARGE SCALE GENOMIC DNA]</scope>
    <source>
        <strain evidence="3">DSM 10349</strain>
    </source>
</reference>
<organism evidence="2 3">
    <name type="scientific">Desulforamulus aeronauticus DSM 10349</name>
    <dbReference type="NCBI Taxonomy" id="1121421"/>
    <lineage>
        <taxon>Bacteria</taxon>
        <taxon>Bacillati</taxon>
        <taxon>Bacillota</taxon>
        <taxon>Clostridia</taxon>
        <taxon>Eubacteriales</taxon>
        <taxon>Peptococcaceae</taxon>
        <taxon>Desulforamulus</taxon>
    </lineage>
</organism>
<evidence type="ECO:0000313" key="2">
    <source>
        <dbReference type="EMBL" id="SHK24673.1"/>
    </source>
</evidence>
<dbReference type="GO" id="GO:0032153">
    <property type="term" value="C:cell division site"/>
    <property type="evidence" value="ECO:0007669"/>
    <property type="project" value="TreeGrafter"/>
</dbReference>
<dbReference type="STRING" id="1121421.SAMN02745123_01253"/>
<dbReference type="InterPro" id="IPR003494">
    <property type="entry name" value="SHS2_FtsA"/>
</dbReference>
<dbReference type="GO" id="GO:0051301">
    <property type="term" value="P:cell division"/>
    <property type="evidence" value="ECO:0007669"/>
    <property type="project" value="UniProtKB-KW"/>
</dbReference>
<dbReference type="AlphaFoldDB" id="A0A1M6QX27"/>
<dbReference type="RefSeq" id="WP_072911925.1">
    <property type="nucleotide sequence ID" value="NZ_FRAR01000009.1"/>
</dbReference>
<accession>A0A1M6QX27</accession>
<evidence type="ECO:0000313" key="3">
    <source>
        <dbReference type="Proteomes" id="UP000183997"/>
    </source>
</evidence>
<feature type="domain" description="SHS2" evidence="1">
    <location>
        <begin position="7"/>
        <end position="121"/>
    </location>
</feature>
<dbReference type="Pfam" id="PF14450">
    <property type="entry name" value="FtsA"/>
    <property type="match status" value="1"/>
</dbReference>
<dbReference type="EMBL" id="FRAR01000009">
    <property type="protein sequence ID" value="SHK24673.1"/>
    <property type="molecule type" value="Genomic_DNA"/>
</dbReference>
<name>A0A1M6QX27_9FIRM</name>
<dbReference type="OrthoDB" id="9768127at2"/>
<proteinExistence type="predicted"/>
<protein>
    <submittedName>
        <fullName evidence="2">Cell division protein FtsA</fullName>
    </submittedName>
</protein>
<dbReference type="SUPFAM" id="SSF53067">
    <property type="entry name" value="Actin-like ATPase domain"/>
    <property type="match status" value="2"/>
</dbReference>
<keyword evidence="3" id="KW-1185">Reference proteome</keyword>
<dbReference type="InterPro" id="IPR050696">
    <property type="entry name" value="FtsA/MreB"/>
</dbReference>
<sequence>MARRHIVCGLDVGTTKIVSVIAEVGPNGYPQILGMGECPTLGIRKGSVFDETALTKSISQAVLLAETMAKETIEKVYVASPVAIQLTGWEVFEEQLANSVRLTGLRLAEIIPSVVAAAEALLTDIDKKIGTVLMDLGGSTSSLAIFDGGLLVHTYSLAVGSEHISSDLALCLRTTISEGERIKKALGLSTPEAADDLEISSVGGHEQRKVSPSAARDIIESRVKEILELALQAIHQSCRPESLPGGAIFTGGGSLLEGLLPMAKNVLQVSQVSIGSPGKVGVPGEKWISPVYASAIGLVIYGAKRDFRRSGRTSGWRQVLDKFT</sequence>
<dbReference type="Proteomes" id="UP000183997">
    <property type="component" value="Unassembled WGS sequence"/>
</dbReference>
<dbReference type="InterPro" id="IPR043129">
    <property type="entry name" value="ATPase_NBD"/>
</dbReference>
<dbReference type="Gene3D" id="3.30.420.40">
    <property type="match status" value="1"/>
</dbReference>
<keyword evidence="2" id="KW-0132">Cell division</keyword>
<dbReference type="SMART" id="SM00842">
    <property type="entry name" value="FtsA"/>
    <property type="match status" value="1"/>
</dbReference>
<dbReference type="PANTHER" id="PTHR32432:SF4">
    <property type="entry name" value="CELL DIVISION PROTEIN FTSA"/>
    <property type="match status" value="1"/>
</dbReference>
<dbReference type="GO" id="GO:0009898">
    <property type="term" value="C:cytoplasmic side of plasma membrane"/>
    <property type="evidence" value="ECO:0007669"/>
    <property type="project" value="TreeGrafter"/>
</dbReference>
<evidence type="ECO:0000259" key="1">
    <source>
        <dbReference type="SMART" id="SM00842"/>
    </source>
</evidence>
<gene>
    <name evidence="2" type="ORF">SAMN02745123_01253</name>
</gene>